<organism evidence="6 7">
    <name type="scientific">Penicillium canariense</name>
    <dbReference type="NCBI Taxonomy" id="189055"/>
    <lineage>
        <taxon>Eukaryota</taxon>
        <taxon>Fungi</taxon>
        <taxon>Dikarya</taxon>
        <taxon>Ascomycota</taxon>
        <taxon>Pezizomycotina</taxon>
        <taxon>Eurotiomycetes</taxon>
        <taxon>Eurotiomycetidae</taxon>
        <taxon>Eurotiales</taxon>
        <taxon>Aspergillaceae</taxon>
        <taxon>Penicillium</taxon>
    </lineage>
</organism>
<dbReference type="GO" id="GO:0003677">
    <property type="term" value="F:DNA binding"/>
    <property type="evidence" value="ECO:0007669"/>
    <property type="project" value="InterPro"/>
</dbReference>
<dbReference type="InterPro" id="IPR050613">
    <property type="entry name" value="Sec_Metabolite_Reg"/>
</dbReference>
<dbReference type="EMBL" id="JAPQKN010000003">
    <property type="protein sequence ID" value="KAJ5166940.1"/>
    <property type="molecule type" value="Genomic_DNA"/>
</dbReference>
<sequence>MSSEMKDVLRLLPPKPYTDILVERYLETTNYGYYCLYPPTFSHDYAAWWSDRAKGRPPTPEFTCLLIRICACAAQYLDPEVQQKLESELGESAQSLSESYHHAAERLSNTIPPGKGGLAQIQQLFLTSAWFKSESLFVESRHALGSSIHEAQELGMHKSAPRAGLSESDIEMRRRMWCLLYVWDWQMSLLLSRPFIINAIYYPFELPNMQLECVDSEAGPPSPISHISYQCELGKIISRVPGTMGGTIDVTQAYPIKSDIDQWLTSLPPAYRETNPDTQWDEQYVYVPLQRRQLHTIGYMTMLLPFKSFLTKTFDVQSSDADRASRGTAVDIAAHLMEVSHRLFNHVYPLNAKFHLVTFVIFDTAAFLCSAVIHDRDHSLPQQKLVFQTISLACSLMQRLGQITKTGAVCYPVLVRLANSLSTSSRRTASFAGIEDETSIRGNDSFGPSPDLDASAVSDSISPGSLSSFLDSMAPGAIFWPASLDLSVPGMETPPITGLSDFSDLDVGQFDRIWDWQNLDLTLLPNLPA</sequence>
<dbReference type="RefSeq" id="XP_056543401.1">
    <property type="nucleotide sequence ID" value="XM_056687846.1"/>
</dbReference>
<dbReference type="Proteomes" id="UP001149163">
    <property type="component" value="Unassembled WGS sequence"/>
</dbReference>
<dbReference type="PANTHER" id="PTHR31001:SF84">
    <property type="entry name" value="FUNGAL SPECIFIC TRANSCRIPTION FACTOR"/>
    <property type="match status" value="1"/>
</dbReference>
<dbReference type="PANTHER" id="PTHR31001">
    <property type="entry name" value="UNCHARACTERIZED TRANSCRIPTIONAL REGULATORY PROTEIN"/>
    <property type="match status" value="1"/>
</dbReference>
<evidence type="ECO:0000256" key="2">
    <source>
        <dbReference type="ARBA" id="ARBA00023015"/>
    </source>
</evidence>
<evidence type="ECO:0000313" key="7">
    <source>
        <dbReference type="Proteomes" id="UP001149163"/>
    </source>
</evidence>
<evidence type="ECO:0000256" key="4">
    <source>
        <dbReference type="ARBA" id="ARBA00023242"/>
    </source>
</evidence>
<evidence type="ECO:0000259" key="5">
    <source>
        <dbReference type="SMART" id="SM00906"/>
    </source>
</evidence>
<dbReference type="GO" id="GO:0008270">
    <property type="term" value="F:zinc ion binding"/>
    <property type="evidence" value="ECO:0007669"/>
    <property type="project" value="InterPro"/>
</dbReference>
<proteinExistence type="predicted"/>
<keyword evidence="4" id="KW-0539">Nucleus</keyword>
<dbReference type="InterPro" id="IPR007219">
    <property type="entry name" value="XnlR_reg_dom"/>
</dbReference>
<feature type="domain" description="Xylanolytic transcriptional activator regulatory" evidence="5">
    <location>
        <begin position="140"/>
        <end position="213"/>
    </location>
</feature>
<dbReference type="GO" id="GO:0006351">
    <property type="term" value="P:DNA-templated transcription"/>
    <property type="evidence" value="ECO:0007669"/>
    <property type="project" value="InterPro"/>
</dbReference>
<keyword evidence="7" id="KW-1185">Reference proteome</keyword>
<dbReference type="AlphaFoldDB" id="A0A9W9I5E9"/>
<accession>A0A9W9I5E9</accession>
<evidence type="ECO:0000313" key="6">
    <source>
        <dbReference type="EMBL" id="KAJ5166940.1"/>
    </source>
</evidence>
<comment type="subcellular location">
    <subcellularLocation>
        <location evidence="1">Nucleus</location>
    </subcellularLocation>
</comment>
<keyword evidence="3" id="KW-0804">Transcription</keyword>
<keyword evidence="2" id="KW-0805">Transcription regulation</keyword>
<protein>
    <recommendedName>
        <fullName evidence="5">Xylanolytic transcriptional activator regulatory domain-containing protein</fullName>
    </recommendedName>
</protein>
<dbReference type="GO" id="GO:0005634">
    <property type="term" value="C:nucleus"/>
    <property type="evidence" value="ECO:0007669"/>
    <property type="project" value="UniProtKB-SubCell"/>
</dbReference>
<dbReference type="GeneID" id="81427022"/>
<dbReference type="SMART" id="SM00906">
    <property type="entry name" value="Fungal_trans"/>
    <property type="match status" value="1"/>
</dbReference>
<dbReference type="CDD" id="cd12148">
    <property type="entry name" value="fungal_TF_MHR"/>
    <property type="match status" value="1"/>
</dbReference>
<evidence type="ECO:0000256" key="1">
    <source>
        <dbReference type="ARBA" id="ARBA00004123"/>
    </source>
</evidence>
<gene>
    <name evidence="6" type="ORF">N7482_005721</name>
</gene>
<name>A0A9W9I5E9_9EURO</name>
<evidence type="ECO:0000256" key="3">
    <source>
        <dbReference type="ARBA" id="ARBA00023163"/>
    </source>
</evidence>
<reference evidence="6" key="2">
    <citation type="journal article" date="2023" name="IMA Fungus">
        <title>Comparative genomic study of the Penicillium genus elucidates a diverse pangenome and 15 lateral gene transfer events.</title>
        <authorList>
            <person name="Petersen C."/>
            <person name="Sorensen T."/>
            <person name="Nielsen M.R."/>
            <person name="Sondergaard T.E."/>
            <person name="Sorensen J.L."/>
            <person name="Fitzpatrick D.A."/>
            <person name="Frisvad J.C."/>
            <person name="Nielsen K.L."/>
        </authorList>
    </citation>
    <scope>NUCLEOTIDE SEQUENCE</scope>
    <source>
        <strain evidence="6">IBT 26290</strain>
    </source>
</reference>
<reference evidence="6" key="1">
    <citation type="submission" date="2022-11" db="EMBL/GenBank/DDBJ databases">
        <authorList>
            <person name="Petersen C."/>
        </authorList>
    </citation>
    <scope>NUCLEOTIDE SEQUENCE</scope>
    <source>
        <strain evidence="6">IBT 26290</strain>
    </source>
</reference>
<comment type="caution">
    <text evidence="6">The sequence shown here is derived from an EMBL/GenBank/DDBJ whole genome shotgun (WGS) entry which is preliminary data.</text>
</comment>
<dbReference type="OrthoDB" id="5344325at2759"/>
<dbReference type="Pfam" id="PF04082">
    <property type="entry name" value="Fungal_trans"/>
    <property type="match status" value="1"/>
</dbReference>